<organism evidence="4 5">
    <name type="scientific">Neogobius melanostomus</name>
    <name type="common">round goby</name>
    <dbReference type="NCBI Taxonomy" id="47308"/>
    <lineage>
        <taxon>Eukaryota</taxon>
        <taxon>Metazoa</taxon>
        <taxon>Chordata</taxon>
        <taxon>Craniata</taxon>
        <taxon>Vertebrata</taxon>
        <taxon>Euteleostomi</taxon>
        <taxon>Actinopterygii</taxon>
        <taxon>Neopterygii</taxon>
        <taxon>Teleostei</taxon>
        <taxon>Neoteleostei</taxon>
        <taxon>Acanthomorphata</taxon>
        <taxon>Gobiaria</taxon>
        <taxon>Gobiiformes</taxon>
        <taxon>Gobioidei</taxon>
        <taxon>Gobiidae</taxon>
        <taxon>Benthophilinae</taxon>
        <taxon>Neogobiini</taxon>
        <taxon>Neogobius</taxon>
    </lineage>
</organism>
<dbReference type="GO" id="GO:0005509">
    <property type="term" value="F:calcium ion binding"/>
    <property type="evidence" value="ECO:0007669"/>
    <property type="project" value="InterPro"/>
</dbReference>
<proteinExistence type="predicted"/>
<dbReference type="SMART" id="SM00054">
    <property type="entry name" value="EFh"/>
    <property type="match status" value="1"/>
</dbReference>
<name>A0A8C6SAJ0_9GOBI</name>
<feature type="domain" description="EF-hand" evidence="3">
    <location>
        <begin position="63"/>
        <end position="98"/>
    </location>
</feature>
<dbReference type="SUPFAM" id="SSF47473">
    <property type="entry name" value="EF-hand"/>
    <property type="match status" value="1"/>
</dbReference>
<keyword evidence="5" id="KW-1185">Reference proteome</keyword>
<evidence type="ECO:0000256" key="2">
    <source>
        <dbReference type="ARBA" id="ARBA00022837"/>
    </source>
</evidence>
<dbReference type="Ensembl" id="ENSNMLT00000002910.1">
    <property type="protein sequence ID" value="ENSNMLP00000002529.1"/>
    <property type="gene ID" value="ENSNMLG00000001862.1"/>
</dbReference>
<dbReference type="Gene3D" id="1.10.238.10">
    <property type="entry name" value="EF-hand"/>
    <property type="match status" value="1"/>
</dbReference>
<dbReference type="AlphaFoldDB" id="A0A8C6SAJ0"/>
<keyword evidence="2" id="KW-0106">Calcium</keyword>
<dbReference type="InterPro" id="IPR018247">
    <property type="entry name" value="EF_Hand_1_Ca_BS"/>
</dbReference>
<accession>A0A8C6SAJ0</accession>
<evidence type="ECO:0000313" key="4">
    <source>
        <dbReference type="Ensembl" id="ENSNMLP00000002529.1"/>
    </source>
</evidence>
<dbReference type="Pfam" id="PF00036">
    <property type="entry name" value="EF-hand_1"/>
    <property type="match status" value="1"/>
</dbReference>
<dbReference type="Proteomes" id="UP000694523">
    <property type="component" value="Unplaced"/>
</dbReference>
<dbReference type="PROSITE" id="PS00303">
    <property type="entry name" value="S100_CABP"/>
    <property type="match status" value="1"/>
</dbReference>
<dbReference type="PROSITE" id="PS00018">
    <property type="entry name" value="EF_HAND_1"/>
    <property type="match status" value="1"/>
</dbReference>
<evidence type="ECO:0000313" key="5">
    <source>
        <dbReference type="Proteomes" id="UP000694523"/>
    </source>
</evidence>
<keyword evidence="1" id="KW-0479">Metal-binding</keyword>
<dbReference type="InterPro" id="IPR002048">
    <property type="entry name" value="EF_hand_dom"/>
</dbReference>
<dbReference type="InterPro" id="IPR001751">
    <property type="entry name" value="S100/CaBP7/8-like_CS"/>
</dbReference>
<sequence>MSDCCGVPVSARSFGSSNLKLSYFITMASSTVLENKSVFVYSILPCPYQINERNVSMLFQNVKDPAKLDELMKELDDDGDGQVDFLEFVGLVAGLACVCNDFIELIVTLSECTSKV</sequence>
<protein>
    <recommendedName>
        <fullName evidence="3">EF-hand domain-containing protein</fullName>
    </recommendedName>
</protein>
<evidence type="ECO:0000256" key="1">
    <source>
        <dbReference type="ARBA" id="ARBA00022723"/>
    </source>
</evidence>
<dbReference type="InterPro" id="IPR011992">
    <property type="entry name" value="EF-hand-dom_pair"/>
</dbReference>
<evidence type="ECO:0000259" key="3">
    <source>
        <dbReference type="PROSITE" id="PS50222"/>
    </source>
</evidence>
<dbReference type="PROSITE" id="PS50222">
    <property type="entry name" value="EF_HAND_2"/>
    <property type="match status" value="1"/>
</dbReference>
<reference evidence="4" key="1">
    <citation type="submission" date="2025-08" db="UniProtKB">
        <authorList>
            <consortium name="Ensembl"/>
        </authorList>
    </citation>
    <scope>IDENTIFICATION</scope>
</reference>
<reference evidence="4" key="2">
    <citation type="submission" date="2025-09" db="UniProtKB">
        <authorList>
            <consortium name="Ensembl"/>
        </authorList>
    </citation>
    <scope>IDENTIFICATION</scope>
</reference>